<evidence type="ECO:0000313" key="5">
    <source>
        <dbReference type="Proteomes" id="UP001333102"/>
    </source>
</evidence>
<dbReference type="NCBIfam" id="NF033542">
    <property type="entry name" value="transpos_IS110"/>
    <property type="match status" value="1"/>
</dbReference>
<organism evidence="4 5">
    <name type="scientific">Geochorda subterranea</name>
    <dbReference type="NCBI Taxonomy" id="3109564"/>
    <lineage>
        <taxon>Bacteria</taxon>
        <taxon>Bacillati</taxon>
        <taxon>Bacillota</taxon>
        <taxon>Limnochordia</taxon>
        <taxon>Limnochordales</taxon>
        <taxon>Geochordaceae</taxon>
        <taxon>Geochorda</taxon>
    </lineage>
</organism>
<protein>
    <submittedName>
        <fullName evidence="4">IS110 family transposase</fullName>
    </submittedName>
</protein>
<evidence type="ECO:0000259" key="3">
    <source>
        <dbReference type="Pfam" id="PF02371"/>
    </source>
</evidence>
<feature type="domain" description="Transposase IS116/IS110/IS902 C-terminal" evidence="3">
    <location>
        <begin position="223"/>
        <end position="303"/>
    </location>
</feature>
<dbReference type="Proteomes" id="UP001333102">
    <property type="component" value="Chromosome"/>
</dbReference>
<reference evidence="5" key="1">
    <citation type="submission" date="2023-12" db="EMBL/GenBank/DDBJ databases">
        <title>Novel isolates from deep terrestrial aquifers shed light on the physiology and ecology of the class Limnochordia.</title>
        <authorList>
            <person name="Karnachuk O.V."/>
            <person name="Lukina A.P."/>
            <person name="Avakyan M.R."/>
            <person name="Kadnikov V."/>
            <person name="Begmatov S."/>
            <person name="Beletsky A.V."/>
            <person name="Mardanov A.V."/>
            <person name="Ravin N.V."/>
        </authorList>
    </citation>
    <scope>NUCLEOTIDE SEQUENCE [LARGE SCALE GENOMIC DNA]</scope>
    <source>
        <strain evidence="5">LN</strain>
    </source>
</reference>
<name>A0ABZ1BQL0_9FIRM</name>
<dbReference type="InterPro" id="IPR002525">
    <property type="entry name" value="Transp_IS110-like_N"/>
</dbReference>
<dbReference type="PANTHER" id="PTHR33055:SF13">
    <property type="entry name" value="TRANSPOSASE"/>
    <property type="match status" value="1"/>
</dbReference>
<proteinExistence type="predicted"/>
<feature type="domain" description="Transposase IS110-like N-terminal" evidence="2">
    <location>
        <begin position="9"/>
        <end position="154"/>
    </location>
</feature>
<dbReference type="Pfam" id="PF01548">
    <property type="entry name" value="DEDD_Tnp_IS110"/>
    <property type="match status" value="1"/>
</dbReference>
<keyword evidence="1" id="KW-0175">Coiled coil</keyword>
<evidence type="ECO:0000256" key="1">
    <source>
        <dbReference type="SAM" id="Coils"/>
    </source>
</evidence>
<dbReference type="InterPro" id="IPR003346">
    <property type="entry name" value="Transposase_20"/>
</dbReference>
<dbReference type="InterPro" id="IPR047650">
    <property type="entry name" value="Transpos_IS110"/>
</dbReference>
<dbReference type="EMBL" id="CP141614">
    <property type="protein sequence ID" value="WRP14933.1"/>
    <property type="molecule type" value="Genomic_DNA"/>
</dbReference>
<feature type="coiled-coil region" evidence="1">
    <location>
        <begin position="127"/>
        <end position="154"/>
    </location>
</feature>
<gene>
    <name evidence="4" type="ORF">VLY81_01810</name>
</gene>
<keyword evidence="5" id="KW-1185">Reference proteome</keyword>
<sequence>MDHITKFVSLDVSKETIAVAVAERGTAPPQYLGSVANTPEAVRKLVRRLGKPEQLLACYEAGPTGYGLYRLLSRLGVRCLVVAPSLTPVRPGDQVKTDRRDALRLAQLLRAGELTPVWVPGEEEEALRDLVRAREGAKRDLKRARQELSSFLLRHGIAAPKGTKRWSRMFLRWLDTLSFPHRATQVAYQEYVEAVRAQQARVDRLEAEIHALATESRQAPVIQALQALKGVGEVTAVTLAAEIGEFSRFRSPAQLMAYAGLVPREHSSGAQTRRGGITKTGNAHVRFVLGEAAWAYRHRPAVKAPLRSRQQGVDPEVLRISLKAQQRLHRKYWRLLGRGKPATIAATAVARELLGFAWAVACHVEAQQARRAA</sequence>
<accession>A0ABZ1BQL0</accession>
<dbReference type="PANTHER" id="PTHR33055">
    <property type="entry name" value="TRANSPOSASE FOR INSERTION SEQUENCE ELEMENT IS1111A"/>
    <property type="match status" value="1"/>
</dbReference>
<dbReference type="Pfam" id="PF02371">
    <property type="entry name" value="Transposase_20"/>
    <property type="match status" value="1"/>
</dbReference>
<evidence type="ECO:0000259" key="2">
    <source>
        <dbReference type="Pfam" id="PF01548"/>
    </source>
</evidence>
<evidence type="ECO:0000313" key="4">
    <source>
        <dbReference type="EMBL" id="WRP14933.1"/>
    </source>
</evidence>
<dbReference type="RefSeq" id="WP_324669320.1">
    <property type="nucleotide sequence ID" value="NZ_CP141614.1"/>
</dbReference>
<feature type="coiled-coil region" evidence="1">
    <location>
        <begin position="188"/>
        <end position="215"/>
    </location>
</feature>